<feature type="transmembrane region" description="Helical" evidence="1">
    <location>
        <begin position="61"/>
        <end position="82"/>
    </location>
</feature>
<keyword evidence="1" id="KW-0472">Membrane</keyword>
<reference evidence="2 3" key="1">
    <citation type="submission" date="2016-12" db="EMBL/GenBank/DDBJ databases">
        <title>Domibacillus antri genome sequencing.</title>
        <authorList>
            <person name="Verma A."/>
            <person name="Krishnamurthi S."/>
        </authorList>
    </citation>
    <scope>NUCLEOTIDE SEQUENCE [LARGE SCALE GENOMIC DNA]</scope>
    <source>
        <strain evidence="2 3">XD80</strain>
    </source>
</reference>
<dbReference type="EMBL" id="MSDU01000023">
    <property type="protein sequence ID" value="OLN22137.1"/>
    <property type="molecule type" value="Genomic_DNA"/>
</dbReference>
<dbReference type="STRING" id="1714264.BTO30_11220"/>
<dbReference type="AlphaFoldDB" id="A0A1Q8Q484"/>
<organism evidence="2 3">
    <name type="scientific">Domibacillus antri</name>
    <dbReference type="NCBI Taxonomy" id="1714264"/>
    <lineage>
        <taxon>Bacteria</taxon>
        <taxon>Bacillati</taxon>
        <taxon>Bacillota</taxon>
        <taxon>Bacilli</taxon>
        <taxon>Bacillales</taxon>
        <taxon>Bacillaceae</taxon>
        <taxon>Domibacillus</taxon>
    </lineage>
</organism>
<keyword evidence="1" id="KW-1133">Transmembrane helix</keyword>
<evidence type="ECO:0000313" key="3">
    <source>
        <dbReference type="Proteomes" id="UP000185568"/>
    </source>
</evidence>
<accession>A0A1Q8Q484</accession>
<keyword evidence="1" id="KW-0812">Transmembrane</keyword>
<protein>
    <submittedName>
        <fullName evidence="2">Uncharacterized protein</fullName>
    </submittedName>
</protein>
<dbReference type="Proteomes" id="UP000185568">
    <property type="component" value="Unassembled WGS sequence"/>
</dbReference>
<proteinExistence type="predicted"/>
<gene>
    <name evidence="2" type="ORF">BTO30_11220</name>
</gene>
<evidence type="ECO:0000313" key="2">
    <source>
        <dbReference type="EMBL" id="OLN22137.1"/>
    </source>
</evidence>
<sequence length="83" mass="9082">MTYGSVYNLCCKHHGRVVRITCHDGKVHVGKITRVTREHVWLRPVGGIGGFGYGFYRGYGYGYGIPIALAAIGGFALGAAFFW</sequence>
<dbReference type="RefSeq" id="WP_075398825.1">
    <property type="nucleotide sequence ID" value="NZ_MSDU01000023.1"/>
</dbReference>
<name>A0A1Q8Q484_9BACI</name>
<evidence type="ECO:0000256" key="1">
    <source>
        <dbReference type="SAM" id="Phobius"/>
    </source>
</evidence>
<keyword evidence="3" id="KW-1185">Reference proteome</keyword>
<comment type="caution">
    <text evidence="2">The sequence shown here is derived from an EMBL/GenBank/DDBJ whole genome shotgun (WGS) entry which is preliminary data.</text>
</comment>